<name>A0AC61MYT3_9FIRM</name>
<accession>A0AC61MYT3</accession>
<sequence>MTRRLRMIFSMILAVMLCVVFSMPSLAFEADEPAPEAEPEEVMVTEPAPEPTVTISAPVEIAVIPDEDWGSVGSEAIANVFSPAVTEEAESGGDTEPEETPGPAETAAAEPEEAPETPEPAGNEPLTDAEEMSAEDQPAEEMPVAEQPAEETPETEPPAADTPEEDTEGEETDETVTENQPAAEEPVQEFPEEVIPDGEETEEVSEEPEEGPEEPEEGPEEPEEGPEEPEEGPEEPEEAPEELEAATEPETARVTVTVEISMIDETVMRLLAVVNDPEGREFLYQWQVSEDSGMTYMDIPEANTDELKVELTDENITDMWRVKVQAV</sequence>
<gene>
    <name evidence="1" type="ORF">JYE49_06275</name>
</gene>
<evidence type="ECO:0000313" key="1">
    <source>
        <dbReference type="EMBL" id="QUC68297.1"/>
    </source>
</evidence>
<keyword evidence="2" id="KW-1185">Reference proteome</keyword>
<reference evidence="1" key="1">
    <citation type="submission" date="2021-01" db="EMBL/GenBank/DDBJ databases">
        <title>Complete genome sequence of Clostridiales bacterium R-7.</title>
        <authorList>
            <person name="Mahoney-Kurpe S.C."/>
            <person name="Palevich N."/>
            <person name="Koike S."/>
            <person name="Moon C.D."/>
            <person name="Attwood G.T."/>
        </authorList>
    </citation>
    <scope>NUCLEOTIDE SEQUENCE</scope>
    <source>
        <strain evidence="1">R-7</strain>
    </source>
</reference>
<proteinExistence type="predicted"/>
<protein>
    <submittedName>
        <fullName evidence="1">Uncharacterized protein</fullName>
    </submittedName>
</protein>
<evidence type="ECO:0000313" key="2">
    <source>
        <dbReference type="Proteomes" id="UP000682782"/>
    </source>
</evidence>
<dbReference type="EMBL" id="CP068393">
    <property type="protein sequence ID" value="QUC68297.1"/>
    <property type="molecule type" value="Genomic_DNA"/>
</dbReference>
<dbReference type="Proteomes" id="UP000682782">
    <property type="component" value="Chromosome"/>
</dbReference>
<organism evidence="1 2">
    <name type="scientific">Aristaeella hokkaidonensis</name>
    <dbReference type="NCBI Taxonomy" id="3046382"/>
    <lineage>
        <taxon>Bacteria</taxon>
        <taxon>Bacillati</taxon>
        <taxon>Bacillota</taxon>
        <taxon>Clostridia</taxon>
        <taxon>Eubacteriales</taxon>
        <taxon>Aristaeellaceae</taxon>
        <taxon>Aristaeella</taxon>
    </lineage>
</organism>